<dbReference type="GO" id="GO:0005525">
    <property type="term" value="F:GTP binding"/>
    <property type="evidence" value="ECO:0007669"/>
    <property type="project" value="UniProtKB-KW"/>
</dbReference>
<reference evidence="9 10" key="1">
    <citation type="submission" date="2018-01" db="EMBL/GenBank/DDBJ databases">
        <authorList>
            <person name="Gaut B.S."/>
            <person name="Morton B.R."/>
            <person name="Clegg M.T."/>
            <person name="Duvall M.R."/>
        </authorList>
    </citation>
    <scope>NUCLEOTIDE SEQUENCE [LARGE SCALE GENOMIC DNA]</scope>
    <source>
        <strain evidence="9 10">HR-AV</strain>
    </source>
</reference>
<dbReference type="GO" id="GO:0016779">
    <property type="term" value="F:nucleotidyltransferase activity"/>
    <property type="evidence" value="ECO:0007669"/>
    <property type="project" value="UniProtKB-KW"/>
</dbReference>
<keyword evidence="2 9" id="KW-0808">Transferase</keyword>
<dbReference type="PANTHER" id="PTHR19136:SF81">
    <property type="entry name" value="MOLYBDENUM COFACTOR GUANYLYLTRANSFERASE"/>
    <property type="match status" value="1"/>
</dbReference>
<dbReference type="Pfam" id="PF12804">
    <property type="entry name" value="NTP_transf_3"/>
    <property type="match status" value="1"/>
</dbReference>
<dbReference type="InterPro" id="IPR025877">
    <property type="entry name" value="MobA-like_NTP_Trfase"/>
</dbReference>
<keyword evidence="1" id="KW-0963">Cytoplasm</keyword>
<gene>
    <name evidence="9" type="ORF">C3K47_11245</name>
</gene>
<dbReference type="GO" id="GO:0006777">
    <property type="term" value="P:Mo-molybdopterin cofactor biosynthetic process"/>
    <property type="evidence" value="ECO:0007669"/>
    <property type="project" value="UniProtKB-KW"/>
</dbReference>
<name>A0A2S5A149_9SPHI</name>
<dbReference type="Proteomes" id="UP000236893">
    <property type="component" value="Unassembled WGS sequence"/>
</dbReference>
<dbReference type="CDD" id="cd02503">
    <property type="entry name" value="MobA"/>
    <property type="match status" value="1"/>
</dbReference>
<evidence type="ECO:0000256" key="7">
    <source>
        <dbReference type="ARBA" id="ARBA00023150"/>
    </source>
</evidence>
<evidence type="ECO:0000313" key="9">
    <source>
        <dbReference type="EMBL" id="POY36318.1"/>
    </source>
</evidence>
<keyword evidence="4" id="KW-0547">Nucleotide-binding</keyword>
<dbReference type="PANTHER" id="PTHR19136">
    <property type="entry name" value="MOLYBDENUM COFACTOR GUANYLYLTRANSFERASE"/>
    <property type="match status" value="1"/>
</dbReference>
<dbReference type="AlphaFoldDB" id="A0A2S5A149"/>
<keyword evidence="3" id="KW-0479">Metal-binding</keyword>
<evidence type="ECO:0000256" key="1">
    <source>
        <dbReference type="ARBA" id="ARBA00022490"/>
    </source>
</evidence>
<dbReference type="SUPFAM" id="SSF53448">
    <property type="entry name" value="Nucleotide-diphospho-sugar transferases"/>
    <property type="match status" value="1"/>
</dbReference>
<keyword evidence="5" id="KW-0460">Magnesium</keyword>
<evidence type="ECO:0000256" key="6">
    <source>
        <dbReference type="ARBA" id="ARBA00023134"/>
    </source>
</evidence>
<evidence type="ECO:0000313" key="10">
    <source>
        <dbReference type="Proteomes" id="UP000236893"/>
    </source>
</evidence>
<sequence>MILNENKTPLNALILCGGYSRRMQMDKFVISYHQNIPQWLYLYDLVKPLVNDVYISCRTDQKQVFLGDYKLIEDAIEGSGPSIGLISAHQLLPDAAWMVIACDLPLLTDQSLRYLIEKRDQQKSATSFISPVNNLPEPLIAIWEPSGLNLLTENVADGLNCPRKTLLSTEIELLVNQMPDEQLNANTPEEMQQVIKMLN</sequence>
<accession>A0A2S5A149</accession>
<organism evidence="9 10">
    <name type="scientific">Solitalea longa</name>
    <dbReference type="NCBI Taxonomy" id="2079460"/>
    <lineage>
        <taxon>Bacteria</taxon>
        <taxon>Pseudomonadati</taxon>
        <taxon>Bacteroidota</taxon>
        <taxon>Sphingobacteriia</taxon>
        <taxon>Sphingobacteriales</taxon>
        <taxon>Sphingobacteriaceae</taxon>
        <taxon>Solitalea</taxon>
    </lineage>
</organism>
<dbReference type="GO" id="GO:0046872">
    <property type="term" value="F:metal ion binding"/>
    <property type="evidence" value="ECO:0007669"/>
    <property type="project" value="UniProtKB-KW"/>
</dbReference>
<evidence type="ECO:0000256" key="5">
    <source>
        <dbReference type="ARBA" id="ARBA00022842"/>
    </source>
</evidence>
<dbReference type="OrthoDB" id="9788394at2"/>
<keyword evidence="7" id="KW-0501">Molybdenum cofactor biosynthesis</keyword>
<keyword evidence="9" id="KW-0548">Nucleotidyltransferase</keyword>
<evidence type="ECO:0000256" key="2">
    <source>
        <dbReference type="ARBA" id="ARBA00022679"/>
    </source>
</evidence>
<dbReference type="Gene3D" id="3.90.550.10">
    <property type="entry name" value="Spore Coat Polysaccharide Biosynthesis Protein SpsA, Chain A"/>
    <property type="match status" value="1"/>
</dbReference>
<dbReference type="RefSeq" id="WP_103789236.1">
    <property type="nucleotide sequence ID" value="NZ_PQVF01000007.1"/>
</dbReference>
<keyword evidence="10" id="KW-1185">Reference proteome</keyword>
<evidence type="ECO:0000259" key="8">
    <source>
        <dbReference type="Pfam" id="PF12804"/>
    </source>
</evidence>
<proteinExistence type="predicted"/>
<protein>
    <submittedName>
        <fullName evidence="9">Molybdenum cofactor guanylyltransferase</fullName>
    </submittedName>
</protein>
<evidence type="ECO:0000256" key="3">
    <source>
        <dbReference type="ARBA" id="ARBA00022723"/>
    </source>
</evidence>
<keyword evidence="6" id="KW-0342">GTP-binding</keyword>
<dbReference type="EMBL" id="PQVF01000007">
    <property type="protein sequence ID" value="POY36318.1"/>
    <property type="molecule type" value="Genomic_DNA"/>
</dbReference>
<dbReference type="InterPro" id="IPR013482">
    <property type="entry name" value="Molybde_CF_guanTrfase"/>
</dbReference>
<dbReference type="InterPro" id="IPR029044">
    <property type="entry name" value="Nucleotide-diphossugar_trans"/>
</dbReference>
<comment type="caution">
    <text evidence="9">The sequence shown here is derived from an EMBL/GenBank/DDBJ whole genome shotgun (WGS) entry which is preliminary data.</text>
</comment>
<evidence type="ECO:0000256" key="4">
    <source>
        <dbReference type="ARBA" id="ARBA00022741"/>
    </source>
</evidence>
<feature type="domain" description="MobA-like NTP transferase" evidence="8">
    <location>
        <begin position="12"/>
        <end position="150"/>
    </location>
</feature>